<feature type="chain" id="PRO_5035310324" evidence="1">
    <location>
        <begin position="29"/>
        <end position="452"/>
    </location>
</feature>
<keyword evidence="3" id="KW-1185">Reference proteome</keyword>
<dbReference type="InterPro" id="IPR050490">
    <property type="entry name" value="Bact_solute-bd_prot1"/>
</dbReference>
<proteinExistence type="predicted"/>
<protein>
    <submittedName>
        <fullName evidence="2">Lipoprotein</fullName>
    </submittedName>
</protein>
<dbReference type="PANTHER" id="PTHR43649">
    <property type="entry name" value="ARABINOSE-BINDING PROTEIN-RELATED"/>
    <property type="match status" value="1"/>
</dbReference>
<feature type="signal peptide" evidence="1">
    <location>
        <begin position="1"/>
        <end position="28"/>
    </location>
</feature>
<sequence>MRTRRPASRRFALTATVAASIVTLTACGGTAGGNAPAGGSSGADGKGKVAGSIVYSWWGAAARNQKTQAVIDLYQKAHPGVRIQGEATDFTSYFQKRNVEAAGKNLPCVPQMQARELTEYTSRRALLPLDQMVSAGTIDVSGIPKNVLDTGRGADGKLYMVPTGAAYDGIMYNQKYSQQAGVGDLPAKFTWQQWSDWLLRAAPKLPKGVYAANLDAGDADMFISYVQGLGQQLFTKDGQLGFPKQTLVDYWNMWEKLRKAGATVPAAMQAELGTTAPEDQSPIMQGKAMSASTPGNFLPSGQPLVDAHGGGTLVMTTHPYGPKGIGNVLITSGLSVAANCDNLPTAASFISFFANDPAGAKAFASDNGAVTKTSLLQAQESDPATPAGVTKYLKVYQDIVSEGAPDILYPPGYTSVFADAFYREYQQVSFGKAPVATAVDDFFAQAKSALQK</sequence>
<organism evidence="2 3">
    <name type="scientific">Rugosimonospora africana</name>
    <dbReference type="NCBI Taxonomy" id="556532"/>
    <lineage>
        <taxon>Bacteria</taxon>
        <taxon>Bacillati</taxon>
        <taxon>Actinomycetota</taxon>
        <taxon>Actinomycetes</taxon>
        <taxon>Micromonosporales</taxon>
        <taxon>Micromonosporaceae</taxon>
        <taxon>Rugosimonospora</taxon>
    </lineage>
</organism>
<dbReference type="RefSeq" id="WP_203922729.1">
    <property type="nucleotide sequence ID" value="NZ_BONZ01000078.1"/>
</dbReference>
<dbReference type="SUPFAM" id="SSF53850">
    <property type="entry name" value="Periplasmic binding protein-like II"/>
    <property type="match status" value="1"/>
</dbReference>
<dbReference type="PROSITE" id="PS51318">
    <property type="entry name" value="TAT"/>
    <property type="match status" value="1"/>
</dbReference>
<dbReference type="Pfam" id="PF01547">
    <property type="entry name" value="SBP_bac_1"/>
    <property type="match status" value="1"/>
</dbReference>
<reference evidence="2" key="1">
    <citation type="submission" date="2021-01" db="EMBL/GenBank/DDBJ databases">
        <title>Whole genome shotgun sequence of Rugosimonospora africana NBRC 104875.</title>
        <authorList>
            <person name="Komaki H."/>
            <person name="Tamura T."/>
        </authorList>
    </citation>
    <scope>NUCLEOTIDE SEQUENCE</scope>
    <source>
        <strain evidence="2">NBRC 104875</strain>
    </source>
</reference>
<evidence type="ECO:0000313" key="2">
    <source>
        <dbReference type="EMBL" id="GIH19261.1"/>
    </source>
</evidence>
<dbReference type="Proteomes" id="UP000642748">
    <property type="component" value="Unassembled WGS sequence"/>
</dbReference>
<keyword evidence="1" id="KW-0732">Signal</keyword>
<dbReference type="AlphaFoldDB" id="A0A8J3QZ63"/>
<gene>
    <name evidence="2" type="ORF">Raf01_74330</name>
</gene>
<dbReference type="PANTHER" id="PTHR43649:SF11">
    <property type="entry name" value="ABC TRANSPORTER SUBSTRATE-BINDING PROTEIN YESO-RELATED"/>
    <property type="match status" value="1"/>
</dbReference>
<comment type="caution">
    <text evidence="2">The sequence shown here is derived from an EMBL/GenBank/DDBJ whole genome shotgun (WGS) entry which is preliminary data.</text>
</comment>
<evidence type="ECO:0000313" key="3">
    <source>
        <dbReference type="Proteomes" id="UP000642748"/>
    </source>
</evidence>
<dbReference type="InterPro" id="IPR006059">
    <property type="entry name" value="SBP"/>
</dbReference>
<name>A0A8J3QZ63_9ACTN</name>
<keyword evidence="2" id="KW-0449">Lipoprotein</keyword>
<dbReference type="EMBL" id="BONZ01000078">
    <property type="protein sequence ID" value="GIH19261.1"/>
    <property type="molecule type" value="Genomic_DNA"/>
</dbReference>
<dbReference type="Gene3D" id="3.40.190.10">
    <property type="entry name" value="Periplasmic binding protein-like II"/>
    <property type="match status" value="2"/>
</dbReference>
<dbReference type="InterPro" id="IPR006311">
    <property type="entry name" value="TAT_signal"/>
</dbReference>
<dbReference type="PROSITE" id="PS51257">
    <property type="entry name" value="PROKAR_LIPOPROTEIN"/>
    <property type="match status" value="1"/>
</dbReference>
<accession>A0A8J3QZ63</accession>
<evidence type="ECO:0000256" key="1">
    <source>
        <dbReference type="SAM" id="SignalP"/>
    </source>
</evidence>